<keyword evidence="4 6" id="KW-1133">Transmembrane helix</keyword>
<feature type="transmembrane region" description="Helical" evidence="6">
    <location>
        <begin position="38"/>
        <end position="58"/>
    </location>
</feature>
<dbReference type="PANTHER" id="PTHR30250:SF11">
    <property type="entry name" value="O-ANTIGEN TRANSPORTER-RELATED"/>
    <property type="match status" value="1"/>
</dbReference>
<name>K1TGK0_9ZZZZ</name>
<sequence>MLEKLAKQTAVYGISTIVVRFLSYLLTPYYTRVFGQEVYGIVVDVYALIPLALTLLTMGMESSYFRFSAKAEEAGGDVQGAKRRLFATTWGVTSLAALLFCGAMILCRDGVARLMGEAYVAHPEYIVWVALIILFDVSACIPFSRLREQGRAMTFVGFKALNVVLNVLFAVGFGL</sequence>
<feature type="non-terminal residue" evidence="7">
    <location>
        <position position="175"/>
    </location>
</feature>
<dbReference type="InterPro" id="IPR002797">
    <property type="entry name" value="Polysacc_synth"/>
</dbReference>
<evidence type="ECO:0000256" key="1">
    <source>
        <dbReference type="ARBA" id="ARBA00004651"/>
    </source>
</evidence>
<dbReference type="GO" id="GO:0005886">
    <property type="term" value="C:plasma membrane"/>
    <property type="evidence" value="ECO:0007669"/>
    <property type="project" value="UniProtKB-SubCell"/>
</dbReference>
<evidence type="ECO:0000256" key="2">
    <source>
        <dbReference type="ARBA" id="ARBA00022475"/>
    </source>
</evidence>
<protein>
    <submittedName>
        <fullName evidence="7">Polysaccharide biosynthesis protein</fullName>
    </submittedName>
</protein>
<feature type="transmembrane region" description="Helical" evidence="6">
    <location>
        <begin position="85"/>
        <end position="105"/>
    </location>
</feature>
<feature type="transmembrane region" description="Helical" evidence="6">
    <location>
        <begin position="156"/>
        <end position="174"/>
    </location>
</feature>
<evidence type="ECO:0000256" key="5">
    <source>
        <dbReference type="ARBA" id="ARBA00023136"/>
    </source>
</evidence>
<accession>K1TGK0</accession>
<gene>
    <name evidence="7" type="ORF">OBE_05845</name>
</gene>
<evidence type="ECO:0000313" key="7">
    <source>
        <dbReference type="EMBL" id="EKC66619.1"/>
    </source>
</evidence>
<dbReference type="Pfam" id="PF01943">
    <property type="entry name" value="Polysacc_synt"/>
    <property type="match status" value="1"/>
</dbReference>
<feature type="transmembrane region" description="Helical" evidence="6">
    <location>
        <begin position="125"/>
        <end position="144"/>
    </location>
</feature>
<keyword evidence="5 6" id="KW-0472">Membrane</keyword>
<organism evidence="7">
    <name type="scientific">human gut metagenome</name>
    <dbReference type="NCBI Taxonomy" id="408170"/>
    <lineage>
        <taxon>unclassified sequences</taxon>
        <taxon>metagenomes</taxon>
        <taxon>organismal metagenomes</taxon>
    </lineage>
</organism>
<keyword evidence="2" id="KW-1003">Cell membrane</keyword>
<evidence type="ECO:0000256" key="6">
    <source>
        <dbReference type="SAM" id="Phobius"/>
    </source>
</evidence>
<dbReference type="EMBL" id="AJWZ01004020">
    <property type="protein sequence ID" value="EKC66619.1"/>
    <property type="molecule type" value="Genomic_DNA"/>
</dbReference>
<dbReference type="PANTHER" id="PTHR30250">
    <property type="entry name" value="PST FAMILY PREDICTED COLANIC ACID TRANSPORTER"/>
    <property type="match status" value="1"/>
</dbReference>
<reference evidence="7" key="1">
    <citation type="journal article" date="2013" name="Environ. Microbiol.">
        <title>Microbiota from the distal guts of lean and obese adolescents exhibit partial functional redundancy besides clear differences in community structure.</title>
        <authorList>
            <person name="Ferrer M."/>
            <person name="Ruiz A."/>
            <person name="Lanza F."/>
            <person name="Haange S.B."/>
            <person name="Oberbach A."/>
            <person name="Till H."/>
            <person name="Bargiela R."/>
            <person name="Campoy C."/>
            <person name="Segura M.T."/>
            <person name="Richter M."/>
            <person name="von Bergen M."/>
            <person name="Seifert J."/>
            <person name="Suarez A."/>
        </authorList>
    </citation>
    <scope>NUCLEOTIDE SEQUENCE</scope>
</reference>
<dbReference type="AlphaFoldDB" id="K1TGK0"/>
<feature type="transmembrane region" description="Helical" evidence="6">
    <location>
        <begin position="9"/>
        <end position="26"/>
    </location>
</feature>
<evidence type="ECO:0000256" key="3">
    <source>
        <dbReference type="ARBA" id="ARBA00022692"/>
    </source>
</evidence>
<keyword evidence="3 6" id="KW-0812">Transmembrane</keyword>
<proteinExistence type="predicted"/>
<comment type="caution">
    <text evidence="7">The sequence shown here is derived from an EMBL/GenBank/DDBJ whole genome shotgun (WGS) entry which is preliminary data.</text>
</comment>
<dbReference type="InterPro" id="IPR050833">
    <property type="entry name" value="Poly_Biosynth_Transport"/>
</dbReference>
<comment type="subcellular location">
    <subcellularLocation>
        <location evidence="1">Cell membrane</location>
        <topology evidence="1">Multi-pass membrane protein</topology>
    </subcellularLocation>
</comment>
<evidence type="ECO:0000256" key="4">
    <source>
        <dbReference type="ARBA" id="ARBA00022989"/>
    </source>
</evidence>